<accession>A0AAW0AAU0</accession>
<evidence type="ECO:0000313" key="2">
    <source>
        <dbReference type="Proteomes" id="UP001362999"/>
    </source>
</evidence>
<dbReference type="Proteomes" id="UP001362999">
    <property type="component" value="Unassembled WGS sequence"/>
</dbReference>
<evidence type="ECO:0000313" key="1">
    <source>
        <dbReference type="EMBL" id="KAK7005930.1"/>
    </source>
</evidence>
<keyword evidence="2" id="KW-1185">Reference proteome</keyword>
<dbReference type="EMBL" id="JAWWNJ010000077">
    <property type="protein sequence ID" value="KAK7005930.1"/>
    <property type="molecule type" value="Genomic_DNA"/>
</dbReference>
<reference evidence="1 2" key="1">
    <citation type="journal article" date="2024" name="J Genomics">
        <title>Draft genome sequencing and assembly of Favolaschia claudopus CIRM-BRFM 2984 isolated from oak limbs.</title>
        <authorList>
            <person name="Navarro D."/>
            <person name="Drula E."/>
            <person name="Chaduli D."/>
            <person name="Cazenave R."/>
            <person name="Ahrendt S."/>
            <person name="Wang J."/>
            <person name="Lipzen A."/>
            <person name="Daum C."/>
            <person name="Barry K."/>
            <person name="Grigoriev I.V."/>
            <person name="Favel A."/>
            <person name="Rosso M.N."/>
            <person name="Martin F."/>
        </authorList>
    </citation>
    <scope>NUCLEOTIDE SEQUENCE [LARGE SCALE GENOMIC DNA]</scope>
    <source>
        <strain evidence="1 2">CIRM-BRFM 2984</strain>
    </source>
</reference>
<dbReference type="AlphaFoldDB" id="A0AAW0AAU0"/>
<sequence>VANLLVIGNIPPFPPTERERITLPINISADPELRGAFGLGLSELRSLYSALSLNRHISLGNVTSDDSLQRELGFEFTPSPTNNSVPGVCPTSLNFGLTLHCITTTLDIDSPHRSLFYSDWLVSGWLRGIAQSCQHLLQYSSIRRGRRILVRPFNAYDLPSFLAYTEKEPNLLPLLYFLGVLTVLPEPEEAKPQPDPMWALRICNSLAAHELFSTYPPFLHPLESIRTIQLRALFERNPGPIIKASSWHLFHTCLLDLIRMDEQTFQAIWNGLMVVDHTFFEDGDPVIELTSEYINNYFSQVSLFTNAQAPRGRSAERVVFGSGRGRFGFSDIVICGSAVHPGRVIVLELKYCSLWNLFRATVSTDPECEEMLNGVNGPSTRWTKCQALLDELDKMTEQEILEQHYHLYRSEGAVDQPDKGSYTVGTIVEDGKAQLQSYMRALVNGKAFQSYQGSEQEGIHTRESRIEAIVASPPDKIIGFVVYAVGRRTFWVEVEPLQQNKYFQYRAKPGWQVSWGSNGHI</sequence>
<feature type="non-terminal residue" evidence="1">
    <location>
        <position position="1"/>
    </location>
</feature>
<comment type="caution">
    <text evidence="1">The sequence shown here is derived from an EMBL/GenBank/DDBJ whole genome shotgun (WGS) entry which is preliminary data.</text>
</comment>
<name>A0AAW0AAU0_9AGAR</name>
<organism evidence="1 2">
    <name type="scientific">Favolaschia claudopus</name>
    <dbReference type="NCBI Taxonomy" id="2862362"/>
    <lineage>
        <taxon>Eukaryota</taxon>
        <taxon>Fungi</taxon>
        <taxon>Dikarya</taxon>
        <taxon>Basidiomycota</taxon>
        <taxon>Agaricomycotina</taxon>
        <taxon>Agaricomycetes</taxon>
        <taxon>Agaricomycetidae</taxon>
        <taxon>Agaricales</taxon>
        <taxon>Marasmiineae</taxon>
        <taxon>Mycenaceae</taxon>
        <taxon>Favolaschia</taxon>
    </lineage>
</organism>
<proteinExistence type="predicted"/>
<gene>
    <name evidence="1" type="ORF">R3P38DRAFT_2556149</name>
</gene>
<protein>
    <submittedName>
        <fullName evidence="1">Uncharacterized protein</fullName>
    </submittedName>
</protein>